<name>A0A975GTQ5_9BACT</name>
<feature type="domain" description="PIN" evidence="1">
    <location>
        <begin position="6"/>
        <end position="129"/>
    </location>
</feature>
<dbReference type="EMBL" id="CP061800">
    <property type="protein sequence ID" value="QTA93360.1"/>
    <property type="molecule type" value="Genomic_DNA"/>
</dbReference>
<dbReference type="Pfam" id="PF01850">
    <property type="entry name" value="PIN"/>
    <property type="match status" value="1"/>
</dbReference>
<gene>
    <name evidence="2" type="ORF">dnm_094610</name>
</gene>
<dbReference type="RefSeq" id="WP_207680338.1">
    <property type="nucleotide sequence ID" value="NZ_CP061800.1"/>
</dbReference>
<dbReference type="PANTHER" id="PTHR36173">
    <property type="entry name" value="RIBONUCLEASE VAPC16-RELATED"/>
    <property type="match status" value="1"/>
</dbReference>
<dbReference type="KEGG" id="dmm:dnm_094610"/>
<dbReference type="InterPro" id="IPR029060">
    <property type="entry name" value="PIN-like_dom_sf"/>
</dbReference>
<dbReference type="InterPro" id="IPR002716">
    <property type="entry name" value="PIN_dom"/>
</dbReference>
<dbReference type="Proteomes" id="UP000663722">
    <property type="component" value="Chromosome"/>
</dbReference>
<evidence type="ECO:0000313" key="2">
    <source>
        <dbReference type="EMBL" id="QTA93360.1"/>
    </source>
</evidence>
<dbReference type="CDD" id="cd09872">
    <property type="entry name" value="PIN_Sll0205-like"/>
    <property type="match status" value="1"/>
</dbReference>
<evidence type="ECO:0000313" key="3">
    <source>
        <dbReference type="Proteomes" id="UP000663722"/>
    </source>
</evidence>
<reference evidence="2" key="1">
    <citation type="journal article" date="2021" name="Microb. Physiol.">
        <title>Proteogenomic Insights into the Physiology of Marine, Sulfate-Reducing, Filamentous Desulfonema limicola and Desulfonema magnum.</title>
        <authorList>
            <person name="Schnaars V."/>
            <person name="Wohlbrand L."/>
            <person name="Scheve S."/>
            <person name="Hinrichs C."/>
            <person name="Reinhardt R."/>
            <person name="Rabus R."/>
        </authorList>
    </citation>
    <scope>NUCLEOTIDE SEQUENCE</scope>
    <source>
        <strain evidence="2">4be13</strain>
    </source>
</reference>
<dbReference type="Gene3D" id="3.40.50.1010">
    <property type="entry name" value="5'-nuclease"/>
    <property type="match status" value="1"/>
</dbReference>
<protein>
    <submittedName>
        <fullName evidence="2">PIN domain-containing protein</fullName>
    </submittedName>
</protein>
<keyword evidence="3" id="KW-1185">Reference proteome</keyword>
<accession>A0A975GTQ5</accession>
<sequence>MNNPLILLDTHVWIWLMNGDKTLGSSVCLEAINNAAANGNIRISAISIWEIGMLEAKGRISFSGDVLTWVEQALTAPGVRLAPITPKIAIESSRLPGDFHGDPADRIIVAATRELGATLITRDRKIIEYGQAGYVRTLRA</sequence>
<dbReference type="InterPro" id="IPR052919">
    <property type="entry name" value="TA_system_RNase"/>
</dbReference>
<dbReference type="AlphaFoldDB" id="A0A975GTQ5"/>
<dbReference type="InterPro" id="IPR041705">
    <property type="entry name" value="PIN_Sll0205"/>
</dbReference>
<organism evidence="2 3">
    <name type="scientific">Desulfonema magnum</name>
    <dbReference type="NCBI Taxonomy" id="45655"/>
    <lineage>
        <taxon>Bacteria</taxon>
        <taxon>Pseudomonadati</taxon>
        <taxon>Thermodesulfobacteriota</taxon>
        <taxon>Desulfobacteria</taxon>
        <taxon>Desulfobacterales</taxon>
        <taxon>Desulfococcaceae</taxon>
        <taxon>Desulfonema</taxon>
    </lineage>
</organism>
<dbReference type="SUPFAM" id="SSF88723">
    <property type="entry name" value="PIN domain-like"/>
    <property type="match status" value="1"/>
</dbReference>
<dbReference type="PANTHER" id="PTHR36173:SF1">
    <property type="entry name" value="RIBONUCLEASE VAPC22"/>
    <property type="match status" value="1"/>
</dbReference>
<evidence type="ECO:0000259" key="1">
    <source>
        <dbReference type="Pfam" id="PF01850"/>
    </source>
</evidence>
<proteinExistence type="predicted"/>